<dbReference type="PANTHER" id="PTHR30287">
    <property type="entry name" value="MEMBRANE COMPONENT OF PREDICTED ABC SUPERFAMILY METABOLITE UPTAKE TRANSPORTER"/>
    <property type="match status" value="1"/>
</dbReference>
<evidence type="ECO:0000256" key="5">
    <source>
        <dbReference type="ARBA" id="ARBA00023136"/>
    </source>
</evidence>
<feature type="transmembrane region" description="Helical" evidence="8">
    <location>
        <begin position="801"/>
        <end position="824"/>
    </location>
</feature>
<feature type="transmembrane region" description="Helical" evidence="8">
    <location>
        <begin position="21"/>
        <end position="38"/>
    </location>
</feature>
<dbReference type="GO" id="GO:0005886">
    <property type="term" value="C:plasma membrane"/>
    <property type="evidence" value="ECO:0007669"/>
    <property type="project" value="UniProtKB-SubCell"/>
</dbReference>
<dbReference type="InterPro" id="IPR003838">
    <property type="entry name" value="ABC3_permease_C"/>
</dbReference>
<evidence type="ECO:0000256" key="6">
    <source>
        <dbReference type="SAM" id="Coils"/>
    </source>
</evidence>
<name>A0A3E3JZI0_9FIRM</name>
<dbReference type="PANTHER" id="PTHR30287:SF1">
    <property type="entry name" value="INNER MEMBRANE PROTEIN"/>
    <property type="match status" value="1"/>
</dbReference>
<feature type="compositionally biased region" description="Low complexity" evidence="7">
    <location>
        <begin position="336"/>
        <end position="347"/>
    </location>
</feature>
<dbReference type="Proteomes" id="UP000261080">
    <property type="component" value="Unassembled WGS sequence"/>
</dbReference>
<gene>
    <name evidence="10" type="ORF">DW016_13385</name>
</gene>
<evidence type="ECO:0000256" key="4">
    <source>
        <dbReference type="ARBA" id="ARBA00022989"/>
    </source>
</evidence>
<keyword evidence="11" id="KW-1185">Reference proteome</keyword>
<evidence type="ECO:0000256" key="3">
    <source>
        <dbReference type="ARBA" id="ARBA00022692"/>
    </source>
</evidence>
<accession>A0A3E3JZI0</accession>
<organism evidence="10 11">
    <name type="scientific">Sellimonas intestinalis</name>
    <dbReference type="NCBI Taxonomy" id="1653434"/>
    <lineage>
        <taxon>Bacteria</taxon>
        <taxon>Bacillati</taxon>
        <taxon>Bacillota</taxon>
        <taxon>Clostridia</taxon>
        <taxon>Lachnospirales</taxon>
        <taxon>Lachnospiraceae</taxon>
        <taxon>Sellimonas</taxon>
    </lineage>
</organism>
<keyword evidence="3 8" id="KW-0812">Transmembrane</keyword>
<dbReference type="EMBL" id="QVLX01000009">
    <property type="protein sequence ID" value="RGE85135.1"/>
    <property type="molecule type" value="Genomic_DNA"/>
</dbReference>
<feature type="region of interest" description="Disordered" evidence="7">
    <location>
        <begin position="336"/>
        <end position="393"/>
    </location>
</feature>
<dbReference type="Gene3D" id="1.10.287.1490">
    <property type="match status" value="2"/>
</dbReference>
<feature type="transmembrane region" description="Helical" evidence="8">
    <location>
        <begin position="1204"/>
        <end position="1224"/>
    </location>
</feature>
<evidence type="ECO:0000256" key="1">
    <source>
        <dbReference type="ARBA" id="ARBA00004651"/>
    </source>
</evidence>
<feature type="domain" description="ABC3 transporter permease C-terminal" evidence="9">
    <location>
        <begin position="1113"/>
        <end position="1230"/>
    </location>
</feature>
<proteinExistence type="predicted"/>
<feature type="transmembrane region" description="Helical" evidence="8">
    <location>
        <begin position="1163"/>
        <end position="1184"/>
    </location>
</feature>
<feature type="transmembrane region" description="Helical" evidence="8">
    <location>
        <begin position="754"/>
        <end position="781"/>
    </location>
</feature>
<comment type="caution">
    <text evidence="10">The sequence shown here is derived from an EMBL/GenBank/DDBJ whole genome shotgun (WGS) entry which is preliminary data.</text>
</comment>
<comment type="subcellular location">
    <subcellularLocation>
        <location evidence="1">Cell membrane</location>
        <topology evidence="1">Multi-pass membrane protein</topology>
    </subcellularLocation>
</comment>
<feature type="compositionally biased region" description="Basic and acidic residues" evidence="7">
    <location>
        <begin position="348"/>
        <end position="368"/>
    </location>
</feature>
<dbReference type="AlphaFoldDB" id="A0A3E3JZI0"/>
<feature type="region of interest" description="Disordered" evidence="7">
    <location>
        <begin position="264"/>
        <end position="297"/>
    </location>
</feature>
<evidence type="ECO:0000256" key="7">
    <source>
        <dbReference type="SAM" id="MobiDB-lite"/>
    </source>
</evidence>
<evidence type="ECO:0000256" key="8">
    <source>
        <dbReference type="SAM" id="Phobius"/>
    </source>
</evidence>
<evidence type="ECO:0000259" key="9">
    <source>
        <dbReference type="Pfam" id="PF02687"/>
    </source>
</evidence>
<feature type="transmembrane region" description="Helical" evidence="8">
    <location>
        <begin position="713"/>
        <end position="730"/>
    </location>
</feature>
<keyword evidence="2" id="KW-1003">Cell membrane</keyword>
<keyword evidence="6" id="KW-0175">Coiled coil</keyword>
<dbReference type="InterPro" id="IPR038766">
    <property type="entry name" value="Membrane_comp_ABC_pdt"/>
</dbReference>
<evidence type="ECO:0000313" key="10">
    <source>
        <dbReference type="EMBL" id="RGE85135.1"/>
    </source>
</evidence>
<dbReference type="OrthoDB" id="5137249at2"/>
<sequence>MKRTALHKEFWTSIRKSLGRFLSIFMIVALGVSFFSGIRASEPDMRISGDRYYDETNLMDLKVQGTLGLTDDDVRTLSDVEGIELAEGGFTVDALCQVGENEKVLHIASAYEKINQITVSEGRMPKGEGECLLDEDFMAEGGFEIGDRIYLSSGTDSPVTDSLKQDSLTVVGAGSSPEYISIERGSSLVGNGEVSGFAVVAPEAFSLDVYTEICLLVDGAKAKTCYTDGYDDLIAKVKNRVEGIEDVACARRTNEIREEAFEQIEDSQKQLDEERQKADDELAKAEQELSDGEKGIQDGEKRIADGREALISGKAEISRQEETLKDAETQYENSLSALKSGKSSLRSKQAELEEGKQTAQKRFSEQETKIVQSQKELDEAKQQLDAAEQEIDTQEQALADGRAQLEAKKTEIMTASATLDQIQEEIEAGIAEAEQTIDEQQQKLEALGDQIAELMALINQDPDGATEEQRAQLATLQKQYADGSSAVEAAKGELEAEKQEAQARLAEIEKKRAELSDGQKALELEEADLQEKEAYFAESIAPVKEKLEKQKHQWEAGVQELEAGKEALAKAKEETEAQFASGEQQIAATQSKLRSSEAELSTAASQIASGKSQIQSAKNTIAQKERELTEAETELADGRKELDKGRKEYESQKADAESRLADAQSQINDARSDVEKLDEQIWYVNDRDILAEYTSYGENADRMRAIGEVFPELFFLVAALISLTTMTRMVEEERTQIGTMKALGYGKGAIAGKYLMYAFLATMGGSVFGVLIGEKVFPYIIIYSYQIMYTHLPHIVVPYQWNYAAMATAAALACTLLATLYACYKELAAQPAELMRPPSPKEGKRILLERVSILWRHLSFTWKSSVRNLFRYKKRFFMTIAGIGGCMALMVVGFGLRDSIMCIGTIQYQELQVYDGMVYLSNSVTDEEIRTIMNTMDEMGKMDRYMEMEMMKEPIAASADGKTEDVYLCVPEDKDMVDEFMTFRDRTSGEIYHLTDDGVILTEKMAKTLDVSRGDPIYIGVDGEEKEVTVTDICENYMEHYVYMTAELYEELYGEEPGYNSILFDLKNASDKEISDAGETLLKYDGVMNVTYTNNIEDQLNTMLESLNLVIVVLIISAGLLAFVVLYNLNNINITERRRELATLKVLGFYDAEVSSYVYRENIMLTLFSIVIGIGLGAVLHRFVITTVEVDAVMFGRVVNWRSYLYSALFTVGFSLFVNWVMYYKLKKIDMVESLKSVE</sequence>
<keyword evidence="5 8" id="KW-0472">Membrane</keyword>
<evidence type="ECO:0000313" key="11">
    <source>
        <dbReference type="Proteomes" id="UP000261080"/>
    </source>
</evidence>
<keyword evidence="4 8" id="KW-1133">Transmembrane helix</keyword>
<feature type="transmembrane region" description="Helical" evidence="8">
    <location>
        <begin position="1109"/>
        <end position="1129"/>
    </location>
</feature>
<dbReference type="Pfam" id="PF02687">
    <property type="entry name" value="FtsX"/>
    <property type="match status" value="2"/>
</dbReference>
<evidence type="ECO:0000256" key="2">
    <source>
        <dbReference type="ARBA" id="ARBA00022475"/>
    </source>
</evidence>
<feature type="domain" description="ABC3 transporter permease C-terminal" evidence="9">
    <location>
        <begin position="709"/>
        <end position="825"/>
    </location>
</feature>
<reference evidence="10 11" key="1">
    <citation type="submission" date="2018-08" db="EMBL/GenBank/DDBJ databases">
        <title>A genome reference for cultivated species of the human gut microbiota.</title>
        <authorList>
            <person name="Zou Y."/>
            <person name="Xue W."/>
            <person name="Luo G."/>
        </authorList>
    </citation>
    <scope>NUCLEOTIDE SEQUENCE [LARGE SCALE GENOMIC DNA]</scope>
    <source>
        <strain evidence="10 11">AF37-2AT</strain>
    </source>
</reference>
<feature type="coiled-coil region" evidence="6">
    <location>
        <begin position="484"/>
        <end position="680"/>
    </location>
</feature>
<feature type="transmembrane region" description="Helical" evidence="8">
    <location>
        <begin position="876"/>
        <end position="896"/>
    </location>
</feature>
<protein>
    <submittedName>
        <fullName evidence="10">ABC transporter permease</fullName>
    </submittedName>
</protein>